<proteinExistence type="predicted"/>
<keyword evidence="2" id="KW-1185">Reference proteome</keyword>
<name>A0A2L2SNT4_9HYPO</name>
<evidence type="ECO:0000313" key="1">
    <source>
        <dbReference type="EMBL" id="CEI39296.1"/>
    </source>
</evidence>
<organism evidence="1 2">
    <name type="scientific">Fusarium venenatum</name>
    <dbReference type="NCBI Taxonomy" id="56646"/>
    <lineage>
        <taxon>Eukaryota</taxon>
        <taxon>Fungi</taxon>
        <taxon>Dikarya</taxon>
        <taxon>Ascomycota</taxon>
        <taxon>Pezizomycotina</taxon>
        <taxon>Sordariomycetes</taxon>
        <taxon>Hypocreomycetidae</taxon>
        <taxon>Hypocreales</taxon>
        <taxon>Nectriaceae</taxon>
        <taxon>Fusarium</taxon>
    </lineage>
</organism>
<evidence type="ECO:0000313" key="2">
    <source>
        <dbReference type="Proteomes" id="UP000245910"/>
    </source>
</evidence>
<accession>A0A2L2SNT4</accession>
<dbReference type="AlphaFoldDB" id="A0A2L2SNT4"/>
<sequence length="102" mass="11692">MVAKKKKKKKKKKKNVLASRPFLLVIDLTVRPVTVLMFDNPGRQEDLISAKEGTPELLGSSWFTSRKVRSFSDPLLLRSLKIPSPSYHEVYQSVSFDRPTLF</sequence>
<reference evidence="2" key="1">
    <citation type="submission" date="2014-10" db="EMBL/GenBank/DDBJ databases">
        <authorList>
            <person name="King R."/>
        </authorList>
    </citation>
    <scope>NUCLEOTIDE SEQUENCE [LARGE SCALE GENOMIC DNA]</scope>
    <source>
        <strain evidence="2">A3/5</strain>
    </source>
</reference>
<dbReference type="Proteomes" id="UP000245910">
    <property type="component" value="Chromosome IIII"/>
</dbReference>
<dbReference type="EMBL" id="LN649232">
    <property type="protein sequence ID" value="CEI39296.1"/>
    <property type="molecule type" value="Genomic_DNA"/>
</dbReference>
<protein>
    <submittedName>
        <fullName evidence="1">Uncharacterized protein</fullName>
    </submittedName>
</protein>